<evidence type="ECO:0000313" key="4">
    <source>
        <dbReference type="EMBL" id="MFC3937335.1"/>
    </source>
</evidence>
<feature type="transmembrane region" description="Helical" evidence="1">
    <location>
        <begin position="186"/>
        <end position="210"/>
    </location>
</feature>
<feature type="domain" description="Urease accessory protein UreH-like transmembrane" evidence="3">
    <location>
        <begin position="8"/>
        <end position="234"/>
    </location>
</feature>
<feature type="transmembrane region" description="Helical" evidence="1">
    <location>
        <begin position="222"/>
        <end position="240"/>
    </location>
</feature>
<keyword evidence="1" id="KW-0812">Transmembrane</keyword>
<reference evidence="5" key="1">
    <citation type="journal article" date="2019" name="Int. J. Syst. Evol. Microbiol.">
        <title>The Global Catalogue of Microorganisms (GCM) 10K type strain sequencing project: providing services to taxonomists for standard genome sequencing and annotation.</title>
        <authorList>
            <consortium name="The Broad Institute Genomics Platform"/>
            <consortium name="The Broad Institute Genome Sequencing Center for Infectious Disease"/>
            <person name="Wu L."/>
            <person name="Ma J."/>
        </authorList>
    </citation>
    <scope>NUCLEOTIDE SEQUENCE [LARGE SCALE GENOMIC DNA]</scope>
    <source>
        <strain evidence="5">CCUG 2113</strain>
    </source>
</reference>
<feature type="transmembrane region" description="Helical" evidence="1">
    <location>
        <begin position="149"/>
        <end position="174"/>
    </location>
</feature>
<protein>
    <submittedName>
        <fullName evidence="4">Sulfite exporter TauE/SafE family protein</fullName>
    </submittedName>
</protein>
<keyword evidence="5" id="KW-1185">Reference proteome</keyword>
<dbReference type="EMBL" id="JBHSAJ010000065">
    <property type="protein sequence ID" value="MFC3937335.1"/>
    <property type="molecule type" value="Genomic_DNA"/>
</dbReference>
<keyword evidence="1" id="KW-0472">Membrane</keyword>
<dbReference type="RefSeq" id="WP_055395209.1">
    <property type="nucleotide sequence ID" value="NZ_JAMXAX010000074.1"/>
</dbReference>
<dbReference type="PANTHER" id="PTHR42208:SF1">
    <property type="entry name" value="HEAVY METAL TRANSPORTER"/>
    <property type="match status" value="1"/>
</dbReference>
<name>A0ABV8DFN3_9BURK</name>
<gene>
    <name evidence="4" type="ORF">ACFOW3_22165</name>
</gene>
<organism evidence="4 5">
    <name type="scientific">Acidovorax facilis</name>
    <dbReference type="NCBI Taxonomy" id="12917"/>
    <lineage>
        <taxon>Bacteria</taxon>
        <taxon>Pseudomonadati</taxon>
        <taxon>Pseudomonadota</taxon>
        <taxon>Betaproteobacteria</taxon>
        <taxon>Burkholderiales</taxon>
        <taxon>Comamonadaceae</taxon>
        <taxon>Acidovorax</taxon>
    </lineage>
</organism>
<evidence type="ECO:0000259" key="3">
    <source>
        <dbReference type="Pfam" id="PF13386"/>
    </source>
</evidence>
<dbReference type="PANTHER" id="PTHR42208">
    <property type="entry name" value="HEAVY METAL TRANSPORTER-RELATED"/>
    <property type="match status" value="1"/>
</dbReference>
<evidence type="ECO:0000256" key="2">
    <source>
        <dbReference type="SAM" id="SignalP"/>
    </source>
</evidence>
<keyword evidence="2" id="KW-0732">Signal</keyword>
<dbReference type="Proteomes" id="UP001595693">
    <property type="component" value="Unassembled WGS sequence"/>
</dbReference>
<dbReference type="InterPro" id="IPR039447">
    <property type="entry name" value="UreH-like_TM_dom"/>
</dbReference>
<feature type="chain" id="PRO_5046477379" evidence="2">
    <location>
        <begin position="23"/>
        <end position="252"/>
    </location>
</feature>
<feature type="transmembrane region" description="Helical" evidence="1">
    <location>
        <begin position="109"/>
        <end position="128"/>
    </location>
</feature>
<proteinExistence type="predicted"/>
<evidence type="ECO:0000313" key="5">
    <source>
        <dbReference type="Proteomes" id="UP001595693"/>
    </source>
</evidence>
<dbReference type="Pfam" id="PF13386">
    <property type="entry name" value="DsbD_2"/>
    <property type="match status" value="1"/>
</dbReference>
<evidence type="ECO:0000256" key="1">
    <source>
        <dbReference type="SAM" id="Phobius"/>
    </source>
</evidence>
<accession>A0ABV8DFN3</accession>
<sequence>MIATVASTALLMGLVGGSHCLAMCSAPCGALIGQGGGGMASTAGGDVQPQATPQTVQAVQWVPRGGVIRRAVAFHAGRLAGYAVAGGLAAWAMDSLAWLTQQTVALRPAWTLMHVAVMAWGLMMVIQARQPLWVEQAGRTVWARVRPLVSAPGGVLVAGGLWALMPCGLLYSALLVAALSGGPLEGALSMALFGLGSGVWLVGGPLVWIRLKAGVNAKRADWGTRIAGGLLCAVASWALWMDLIYKPSLWCR</sequence>
<keyword evidence="1" id="KW-1133">Transmembrane helix</keyword>
<feature type="signal peptide" evidence="2">
    <location>
        <begin position="1"/>
        <end position="22"/>
    </location>
</feature>
<comment type="caution">
    <text evidence="4">The sequence shown here is derived from an EMBL/GenBank/DDBJ whole genome shotgun (WGS) entry which is preliminary data.</text>
</comment>